<dbReference type="PANTHER" id="PTHR26379:SF187">
    <property type="entry name" value="OS07G0655300 PROTEIN"/>
    <property type="match status" value="1"/>
</dbReference>
<dbReference type="Proteomes" id="UP001140206">
    <property type="component" value="Chromosome 5"/>
</dbReference>
<dbReference type="GO" id="GO:0016567">
    <property type="term" value="P:protein ubiquitination"/>
    <property type="evidence" value="ECO:0007669"/>
    <property type="project" value="InterPro"/>
</dbReference>
<dbReference type="Pfam" id="PF24570">
    <property type="entry name" value="BACK_BPM_SPOP"/>
    <property type="match status" value="2"/>
</dbReference>
<sequence length="476" mass="53368">MAQHLLVAADRYDLDRLKLMCEDLLCKNLDVSTVASTLILAEERNCKQLKAACLRFMSSPEVFKAKPSTIIFEYARLQLFFFLSSPLSQAVTHASRLASIRSSPVRLVLSFNTPIQEQDHSASYFHMSSSVTTSVFQAEAETGSHQFKILGYSLTKGIGIRKWIYSDVFTIGGYKWAIKFYPDGDSTENKEFISFYVQLKSAATDVKAKYGFTVLQQNGVPSNIRHTSVTVFKSTSGTCFQSWGYPRFIKRSEFEASECLKDDAFTVECTITVVTKLQTTTPCSVTVPPSNLNQHLVRLLESENGADVTFVVKGESFKAHRCVLAARSSVFRAELFGCMREKWTDTITIHDIEAPVFRSMLCFIYSDSLPVFEGINSKDGDNDSENQQLRLAQHLLVAADRYDLDRLKLLCEDLLCKNLDVSTVASTLILAEERNCKQLKAACLRFMSSPVVFKAVAQTDGFNLLLKSFPSILKDI</sequence>
<proteinExistence type="inferred from homology"/>
<dbReference type="CDD" id="cd00121">
    <property type="entry name" value="MATH"/>
    <property type="match status" value="1"/>
</dbReference>
<comment type="similarity">
    <text evidence="2">Belongs to the Tdpoz family.</text>
</comment>
<evidence type="ECO:0000259" key="4">
    <source>
        <dbReference type="PROSITE" id="PS50144"/>
    </source>
</evidence>
<comment type="pathway">
    <text evidence="1">Protein modification; protein ubiquitination.</text>
</comment>
<dbReference type="AlphaFoldDB" id="A0AAV8C3U9"/>
<protein>
    <submittedName>
        <fullName evidence="5">BTB/POZ and MATH domain-containing protein 2</fullName>
    </submittedName>
</protein>
<dbReference type="SMART" id="SM00061">
    <property type="entry name" value="MATH"/>
    <property type="match status" value="1"/>
</dbReference>
<reference evidence="5" key="1">
    <citation type="submission" date="2022-08" db="EMBL/GenBank/DDBJ databases">
        <authorList>
            <person name="Marques A."/>
        </authorList>
    </citation>
    <scope>NUCLEOTIDE SEQUENCE</scope>
    <source>
        <strain evidence="5">RhyPub2mFocal</strain>
        <tissue evidence="5">Leaves</tissue>
    </source>
</reference>
<feature type="domain" description="BTB" evidence="3">
    <location>
        <begin position="306"/>
        <end position="373"/>
    </location>
</feature>
<dbReference type="CDD" id="cd18280">
    <property type="entry name" value="BTB_POZ_BPM_plant"/>
    <property type="match status" value="1"/>
</dbReference>
<gene>
    <name evidence="5" type="ORF">LUZ62_084583</name>
</gene>
<evidence type="ECO:0000256" key="2">
    <source>
        <dbReference type="ARBA" id="ARBA00010846"/>
    </source>
</evidence>
<organism evidence="5 6">
    <name type="scientific">Rhynchospora pubera</name>
    <dbReference type="NCBI Taxonomy" id="906938"/>
    <lineage>
        <taxon>Eukaryota</taxon>
        <taxon>Viridiplantae</taxon>
        <taxon>Streptophyta</taxon>
        <taxon>Embryophyta</taxon>
        <taxon>Tracheophyta</taxon>
        <taxon>Spermatophyta</taxon>
        <taxon>Magnoliopsida</taxon>
        <taxon>Liliopsida</taxon>
        <taxon>Poales</taxon>
        <taxon>Cyperaceae</taxon>
        <taxon>Cyperoideae</taxon>
        <taxon>Rhynchosporeae</taxon>
        <taxon>Rhynchospora</taxon>
    </lineage>
</organism>
<dbReference type="InterPro" id="IPR045005">
    <property type="entry name" value="BPM1-6"/>
</dbReference>
<dbReference type="Gene3D" id="1.25.40.420">
    <property type="match status" value="1"/>
</dbReference>
<dbReference type="PROSITE" id="PS50097">
    <property type="entry name" value="BTB"/>
    <property type="match status" value="1"/>
</dbReference>
<dbReference type="Pfam" id="PF00651">
    <property type="entry name" value="BTB"/>
    <property type="match status" value="1"/>
</dbReference>
<evidence type="ECO:0000256" key="1">
    <source>
        <dbReference type="ARBA" id="ARBA00004906"/>
    </source>
</evidence>
<evidence type="ECO:0000259" key="3">
    <source>
        <dbReference type="PROSITE" id="PS50097"/>
    </source>
</evidence>
<dbReference type="InterPro" id="IPR008974">
    <property type="entry name" value="TRAF-like"/>
</dbReference>
<dbReference type="EMBL" id="JAMFTS010000005">
    <property type="protein sequence ID" value="KAJ4750178.1"/>
    <property type="molecule type" value="Genomic_DNA"/>
</dbReference>
<evidence type="ECO:0000313" key="5">
    <source>
        <dbReference type="EMBL" id="KAJ4750178.1"/>
    </source>
</evidence>
<dbReference type="PANTHER" id="PTHR26379">
    <property type="entry name" value="BTB/POZ AND MATH DOMAIN-CONTAINING PROTEIN 1"/>
    <property type="match status" value="1"/>
</dbReference>
<dbReference type="Pfam" id="PF22486">
    <property type="entry name" value="MATH_2"/>
    <property type="match status" value="1"/>
</dbReference>
<dbReference type="InterPro" id="IPR056423">
    <property type="entry name" value="BACK_BPM_SPOP"/>
</dbReference>
<dbReference type="InterPro" id="IPR011333">
    <property type="entry name" value="SKP1/BTB/POZ_sf"/>
</dbReference>
<dbReference type="SUPFAM" id="SSF54695">
    <property type="entry name" value="POZ domain"/>
    <property type="match status" value="1"/>
</dbReference>
<dbReference type="SMART" id="SM00225">
    <property type="entry name" value="BTB"/>
    <property type="match status" value="1"/>
</dbReference>
<name>A0AAV8C3U9_9POAL</name>
<keyword evidence="6" id="KW-1185">Reference proteome</keyword>
<feature type="domain" description="MATH" evidence="4">
    <location>
        <begin position="142"/>
        <end position="271"/>
    </location>
</feature>
<comment type="caution">
    <text evidence="5">The sequence shown here is derived from an EMBL/GenBank/DDBJ whole genome shotgun (WGS) entry which is preliminary data.</text>
</comment>
<accession>A0AAV8C3U9</accession>
<dbReference type="InterPro" id="IPR002083">
    <property type="entry name" value="MATH/TRAF_dom"/>
</dbReference>
<evidence type="ECO:0000313" key="6">
    <source>
        <dbReference type="Proteomes" id="UP001140206"/>
    </source>
</evidence>
<dbReference type="InterPro" id="IPR000210">
    <property type="entry name" value="BTB/POZ_dom"/>
</dbReference>
<dbReference type="SUPFAM" id="SSF49599">
    <property type="entry name" value="TRAF domain-like"/>
    <property type="match status" value="1"/>
</dbReference>
<dbReference type="PROSITE" id="PS50144">
    <property type="entry name" value="MATH"/>
    <property type="match status" value="1"/>
</dbReference>
<dbReference type="Gene3D" id="3.30.710.10">
    <property type="entry name" value="Potassium Channel Kv1.1, Chain A"/>
    <property type="match status" value="2"/>
</dbReference>
<dbReference type="Gene3D" id="2.60.210.10">
    <property type="entry name" value="Apoptosis, Tumor Necrosis Factor Receptor Associated Protein 2, Chain A"/>
    <property type="match status" value="1"/>
</dbReference>